<name>A0A3B0SEM8_9ZZZZ</name>
<organism evidence="2">
    <name type="scientific">hydrothermal vent metagenome</name>
    <dbReference type="NCBI Taxonomy" id="652676"/>
    <lineage>
        <taxon>unclassified sequences</taxon>
        <taxon>metagenomes</taxon>
        <taxon>ecological metagenomes</taxon>
    </lineage>
</organism>
<accession>A0A3B0SEM8</accession>
<dbReference type="InterPro" id="IPR050483">
    <property type="entry name" value="CoA-transferase_III_domain"/>
</dbReference>
<dbReference type="Gene3D" id="3.40.50.10540">
    <property type="entry name" value="Crotonobetainyl-coa:carnitine coa-transferase, domain 1"/>
    <property type="match status" value="1"/>
</dbReference>
<dbReference type="AlphaFoldDB" id="A0A3B0SEM8"/>
<keyword evidence="1" id="KW-0808">Transferase</keyword>
<protein>
    <submittedName>
        <fullName evidence="2">L-carnitine dehydratase/bile acid-inducible protein F</fullName>
    </submittedName>
</protein>
<dbReference type="PANTHER" id="PTHR48207">
    <property type="entry name" value="SUCCINATE--HYDROXYMETHYLGLUTARATE COA-TRANSFERASE"/>
    <property type="match status" value="1"/>
</dbReference>
<dbReference type="InterPro" id="IPR044855">
    <property type="entry name" value="CoA-Trfase_III_dom3_sf"/>
</dbReference>
<dbReference type="GO" id="GO:0008410">
    <property type="term" value="F:CoA-transferase activity"/>
    <property type="evidence" value="ECO:0007669"/>
    <property type="project" value="TreeGrafter"/>
</dbReference>
<dbReference type="PANTHER" id="PTHR48207:SF3">
    <property type="entry name" value="SUCCINATE--HYDROXYMETHYLGLUTARATE COA-TRANSFERASE"/>
    <property type="match status" value="1"/>
</dbReference>
<sequence>MPGALDGVTVLDLSQGAAGPTCAMHLGDLGAKIWKVEPPGGEWGRRLGPPFVGGAAAAFLGMNRNKRSIVIDLKTAGGADVVLRLVERSDVVLESFRPGVADRLGIGYDAVAERNPRAIYAAISAFGQTGPWRDRPGVDGVAQAMGGIMSVTGTPDGPPVKVGVPAADMAGGVFASQAILAALFARERTGRGQRVDVSLLDSLLAYQVVPLSMFLASGRPPQRLGSAAPYAAPNEAFPTSDGHVMVAAYTPKRWPALCAALGQPGLATDSRFDTNEKRVNGRPALREILEPLFRERTTAEWVEILDTVDVICGPLLSYPELIEQEHIVTGDSIVTVEHPATGEVRSPVFPGRLSETPGDFAVSSPPVAGEHTDEILKECGFGTDEIEGLLDAGVVIAGSSD</sequence>
<evidence type="ECO:0000313" key="2">
    <source>
        <dbReference type="EMBL" id="VAW03708.1"/>
    </source>
</evidence>
<dbReference type="InterPro" id="IPR023606">
    <property type="entry name" value="CoA-Trfase_III_dom_1_sf"/>
</dbReference>
<dbReference type="Pfam" id="PF02515">
    <property type="entry name" value="CoA_transf_3"/>
    <property type="match status" value="1"/>
</dbReference>
<dbReference type="SUPFAM" id="SSF89796">
    <property type="entry name" value="CoA-transferase family III (CaiB/BaiF)"/>
    <property type="match status" value="1"/>
</dbReference>
<dbReference type="EMBL" id="UOEI01000374">
    <property type="protein sequence ID" value="VAW03708.1"/>
    <property type="molecule type" value="Genomic_DNA"/>
</dbReference>
<dbReference type="InterPro" id="IPR003673">
    <property type="entry name" value="CoA-Trfase_fam_III"/>
</dbReference>
<reference evidence="2" key="1">
    <citation type="submission" date="2018-06" db="EMBL/GenBank/DDBJ databases">
        <authorList>
            <person name="Zhirakovskaya E."/>
        </authorList>
    </citation>
    <scope>NUCLEOTIDE SEQUENCE</scope>
</reference>
<evidence type="ECO:0000256" key="1">
    <source>
        <dbReference type="ARBA" id="ARBA00022679"/>
    </source>
</evidence>
<proteinExistence type="predicted"/>
<dbReference type="Gene3D" id="3.30.1540.10">
    <property type="entry name" value="formyl-coa transferase, domain 3"/>
    <property type="match status" value="1"/>
</dbReference>
<gene>
    <name evidence="2" type="ORF">MNBD_ACTINO01-840</name>
</gene>